<feature type="transmembrane region" description="Helical" evidence="8">
    <location>
        <begin position="160"/>
        <end position="182"/>
    </location>
</feature>
<comment type="caution">
    <text evidence="12">The sequence shown here is derived from an EMBL/GenBank/DDBJ whole genome shotgun (WGS) entry which is preliminary data.</text>
</comment>
<feature type="transmembrane region" description="Helical" evidence="8">
    <location>
        <begin position="642"/>
        <end position="665"/>
    </location>
</feature>
<dbReference type="eggNOG" id="KOG1134">
    <property type="taxonomic scope" value="Eukaryota"/>
</dbReference>
<dbReference type="Proteomes" id="UP000007148">
    <property type="component" value="Unassembled WGS sequence"/>
</dbReference>
<dbReference type="STRING" id="1109443.G4TEH2"/>
<dbReference type="HOGENOM" id="CLU_009187_0_0_1"/>
<keyword evidence="4 8" id="KW-0812">Transmembrane</keyword>
<proteinExistence type="inferred from homology"/>
<dbReference type="InterPro" id="IPR027815">
    <property type="entry name" value="CSC1/OSCA1-like_cyt"/>
</dbReference>
<protein>
    <recommendedName>
        <fullName evidence="14">DUF221-domain-containing protein</fullName>
    </recommendedName>
</protein>
<feature type="domain" description="CSC1/OSCA1-like N-terminal transmembrane" evidence="10">
    <location>
        <begin position="30"/>
        <end position="180"/>
    </location>
</feature>
<feature type="region of interest" description="Disordered" evidence="7">
    <location>
        <begin position="953"/>
        <end position="1036"/>
    </location>
</feature>
<dbReference type="EMBL" id="CAFZ01000061">
    <property type="protein sequence ID" value="CCA69704.1"/>
    <property type="molecule type" value="Genomic_DNA"/>
</dbReference>
<evidence type="ECO:0000256" key="8">
    <source>
        <dbReference type="SAM" id="Phobius"/>
    </source>
</evidence>
<feature type="domain" description="CSC1/OSCA1-like cytosolic" evidence="11">
    <location>
        <begin position="204"/>
        <end position="367"/>
    </location>
</feature>
<keyword evidence="13" id="KW-1185">Reference proteome</keyword>
<feature type="transmembrane region" description="Helical" evidence="8">
    <location>
        <begin position="34"/>
        <end position="51"/>
    </location>
</feature>
<gene>
    <name evidence="12" type="ORF">PIIN_03645</name>
</gene>
<evidence type="ECO:0000256" key="6">
    <source>
        <dbReference type="ARBA" id="ARBA00023136"/>
    </source>
</evidence>
<feature type="transmembrane region" description="Helical" evidence="8">
    <location>
        <begin position="541"/>
        <end position="559"/>
    </location>
</feature>
<evidence type="ECO:0000259" key="10">
    <source>
        <dbReference type="Pfam" id="PF13967"/>
    </source>
</evidence>
<evidence type="ECO:0000259" key="11">
    <source>
        <dbReference type="Pfam" id="PF14703"/>
    </source>
</evidence>
<dbReference type="InParanoid" id="G4TEH2"/>
<dbReference type="OMA" id="VVCAWAF"/>
<name>G4TEH2_SERID</name>
<dbReference type="PANTHER" id="PTHR13018:SF149">
    <property type="entry name" value="DOMAIN PROTEIN, PUTATIVE (AFU_ORTHOLOGUE AFUA_3G11660)-RELATED"/>
    <property type="match status" value="1"/>
</dbReference>
<feature type="transmembrane region" description="Helical" evidence="8">
    <location>
        <begin position="114"/>
        <end position="134"/>
    </location>
</feature>
<feature type="transmembrane region" description="Helical" evidence="8">
    <location>
        <begin position="383"/>
        <end position="404"/>
    </location>
</feature>
<reference evidence="12 13" key="1">
    <citation type="journal article" date="2011" name="PLoS Pathog.">
        <title>Endophytic Life Strategies Decoded by Genome and Transcriptome Analyses of the Mutualistic Root Symbiont Piriformospora indica.</title>
        <authorList>
            <person name="Zuccaro A."/>
            <person name="Lahrmann U."/>
            <person name="Guldener U."/>
            <person name="Langen G."/>
            <person name="Pfiffi S."/>
            <person name="Biedenkopf D."/>
            <person name="Wong P."/>
            <person name="Samans B."/>
            <person name="Grimm C."/>
            <person name="Basiewicz M."/>
            <person name="Murat C."/>
            <person name="Martin F."/>
            <person name="Kogel K.H."/>
        </authorList>
    </citation>
    <scope>NUCLEOTIDE SEQUENCE [LARGE SCALE GENOMIC DNA]</scope>
    <source>
        <strain evidence="12 13">DSM 11827</strain>
    </source>
</reference>
<accession>G4TEH2</accession>
<dbReference type="InterPro" id="IPR003864">
    <property type="entry name" value="CSC1/OSCA1-like_7TM"/>
</dbReference>
<feature type="domain" description="CSC1/OSCA1-like 7TM region" evidence="9">
    <location>
        <begin position="379"/>
        <end position="661"/>
    </location>
</feature>
<evidence type="ECO:0000259" key="9">
    <source>
        <dbReference type="Pfam" id="PF02714"/>
    </source>
</evidence>
<dbReference type="InterPro" id="IPR045122">
    <property type="entry name" value="Csc1-like"/>
</dbReference>
<dbReference type="GO" id="GO:0005227">
    <property type="term" value="F:calcium-activated cation channel activity"/>
    <property type="evidence" value="ECO:0007669"/>
    <property type="project" value="InterPro"/>
</dbReference>
<feature type="compositionally biased region" description="Polar residues" evidence="7">
    <location>
        <begin position="953"/>
        <end position="1026"/>
    </location>
</feature>
<evidence type="ECO:0000256" key="5">
    <source>
        <dbReference type="ARBA" id="ARBA00022989"/>
    </source>
</evidence>
<keyword evidence="3" id="KW-0813">Transport</keyword>
<feature type="region of interest" description="Disordered" evidence="7">
    <location>
        <begin position="869"/>
        <end position="937"/>
    </location>
</feature>
<dbReference type="Pfam" id="PF13967">
    <property type="entry name" value="RSN1_TM"/>
    <property type="match status" value="1"/>
</dbReference>
<feature type="region of interest" description="Disordered" evidence="7">
    <location>
        <begin position="844"/>
        <end position="863"/>
    </location>
</feature>
<evidence type="ECO:0000256" key="7">
    <source>
        <dbReference type="SAM" id="MobiDB-lite"/>
    </source>
</evidence>
<dbReference type="OrthoDB" id="2150324at2759"/>
<feature type="transmembrane region" description="Helical" evidence="8">
    <location>
        <begin position="473"/>
        <end position="500"/>
    </location>
</feature>
<evidence type="ECO:0008006" key="14">
    <source>
        <dbReference type="Google" id="ProtNLM"/>
    </source>
</evidence>
<keyword evidence="6 8" id="KW-0472">Membrane</keyword>
<dbReference type="InterPro" id="IPR032880">
    <property type="entry name" value="CSC1/OSCA1-like_N"/>
</dbReference>
<feature type="transmembrane region" description="Helical" evidence="8">
    <location>
        <begin position="424"/>
        <end position="446"/>
    </location>
</feature>
<dbReference type="Pfam" id="PF02714">
    <property type="entry name" value="RSN1_7TM"/>
    <property type="match status" value="1"/>
</dbReference>
<comment type="subcellular location">
    <subcellularLocation>
        <location evidence="1">Membrane</location>
        <topology evidence="1">Multi-pass membrane protein</topology>
    </subcellularLocation>
</comment>
<dbReference type="GO" id="GO:0005886">
    <property type="term" value="C:plasma membrane"/>
    <property type="evidence" value="ECO:0007669"/>
    <property type="project" value="TreeGrafter"/>
</dbReference>
<feature type="transmembrane region" description="Helical" evidence="8">
    <location>
        <begin position="606"/>
        <end position="630"/>
    </location>
</feature>
<evidence type="ECO:0000256" key="1">
    <source>
        <dbReference type="ARBA" id="ARBA00004141"/>
    </source>
</evidence>
<organism evidence="12 13">
    <name type="scientific">Serendipita indica (strain DSM 11827)</name>
    <name type="common">Root endophyte fungus</name>
    <name type="synonym">Piriformospora indica</name>
    <dbReference type="NCBI Taxonomy" id="1109443"/>
    <lineage>
        <taxon>Eukaryota</taxon>
        <taxon>Fungi</taxon>
        <taxon>Dikarya</taxon>
        <taxon>Basidiomycota</taxon>
        <taxon>Agaricomycotina</taxon>
        <taxon>Agaricomycetes</taxon>
        <taxon>Sebacinales</taxon>
        <taxon>Serendipitaceae</taxon>
        <taxon>Serendipita</taxon>
    </lineage>
</organism>
<dbReference type="FunCoup" id="G4TEH2">
    <property type="interactions" value="40"/>
</dbReference>
<dbReference type="Pfam" id="PF14703">
    <property type="entry name" value="PHM7_cyt"/>
    <property type="match status" value="1"/>
</dbReference>
<comment type="similarity">
    <text evidence="2">Belongs to the CSC1 (TC 1.A.17) family.</text>
</comment>
<evidence type="ECO:0000313" key="13">
    <source>
        <dbReference type="Proteomes" id="UP000007148"/>
    </source>
</evidence>
<feature type="transmembrane region" description="Helical" evidence="8">
    <location>
        <begin position="671"/>
        <end position="690"/>
    </location>
</feature>
<evidence type="ECO:0000256" key="3">
    <source>
        <dbReference type="ARBA" id="ARBA00022448"/>
    </source>
</evidence>
<sequence>MAGDVDMHLLRQLQSSPRNNHLSAVLPKAVGSNLVLWSAGSLAVVFLFNILRPRNKIIYEPKVKYHEGNKAPPPIDNGFFSWVKPLWSTSEDVLLEKVGLDGVTYLRFLRMMSWIFLLVSVLTCGALIPINISYNYKNVDARTRNTLSILTVQDVQGTTLFFHVAASYIINIIVLVFVWMNWRKMVALRYKFFRSDEYIKSFYARTLMILNVPKKLQSDEGLQALFAGLQIPYPATSVHIGRRVGQLPELVEYHNDTVRSFEQVLVSYLKGGKIGKKRPTITMGGCLGMGGEKKDAIEFYTRKLAKTEAAVQDWRERNEHNKPENYGFASLAAVPYAHIVAQRLNGKHPKGTTITLAPNPKDIIWKNITMTDATRRSQRMIGWVWLATVCFFNTIPLLFISLVANLSHVAQYVPFLETWQTQEQWSFALVNGILPPTISAIFGFFLPRIMRWLSRYQGAITHSRLDRAVVARYFAFLIISQLFIFSLLGVGFQLVTQIVISVQKGESVWEILKNTKDLPRKIQSTYIAQAPYWLTFFPLRGFLAVFDLAQLINVIWIWIKTRMFGRTPRDIREWTQPPEFEYGIYYSNLLFMGAVGLIYAPLAPLVALAAGAVFLITSITSRYQIMFVFVSRVESGGRLWNVVINRLLISLILMQLLMTLTIGLAHGWRSFYWVSCLPPIIFVVICKIWWQRTFMEQFRYYIPSDQELASTVVHSERADNKGNRLEKRFGHPALHADLFTPMLHKKMMPLLAEVYHGRLATDSAKLEEYGGQKLQAQIAPGGIKIAGVDEQQLEYDPALYQRDRGELDWDQRSIGAGTVLGDGSTLSHSKSGFYASSTRGAPAGYDQYMQQGPMRTGTPSKGLNVESYEMSRRGGSEANLPLLNTQGAPGYASQYSLHDRSPSVGPHGAYGASHDAPSGYFSPAQQTQGYHPQEASDASMRYHARANSAGFDQTIATGYPPQQQQQHYVDRSQSPSVYQQRSGSSMGYHQQGPPRSQAYSPSDQGPPSRYYTPTPTLYDNPDQNNMAGRGAHRQNY</sequence>
<dbReference type="AlphaFoldDB" id="G4TEH2"/>
<evidence type="ECO:0000256" key="4">
    <source>
        <dbReference type="ARBA" id="ARBA00022692"/>
    </source>
</evidence>
<dbReference type="PANTHER" id="PTHR13018">
    <property type="entry name" value="PROBABLE MEMBRANE PROTEIN DUF221-RELATED"/>
    <property type="match status" value="1"/>
</dbReference>
<evidence type="ECO:0000313" key="12">
    <source>
        <dbReference type="EMBL" id="CCA69704.1"/>
    </source>
</evidence>
<keyword evidence="5 8" id="KW-1133">Transmembrane helix</keyword>
<evidence type="ECO:0000256" key="2">
    <source>
        <dbReference type="ARBA" id="ARBA00007779"/>
    </source>
</evidence>